<dbReference type="Pfam" id="PF13744">
    <property type="entry name" value="HTH_37"/>
    <property type="match status" value="1"/>
</dbReference>
<dbReference type="SUPFAM" id="SSF47413">
    <property type="entry name" value="lambda repressor-like DNA-binding domains"/>
    <property type="match status" value="1"/>
</dbReference>
<dbReference type="HOGENOM" id="CLU_1359635_0_0_6"/>
<dbReference type="GO" id="GO:0003677">
    <property type="term" value="F:DNA binding"/>
    <property type="evidence" value="ECO:0007669"/>
    <property type="project" value="InterPro"/>
</dbReference>
<evidence type="ECO:0000313" key="3">
    <source>
        <dbReference type="Proteomes" id="UP000005726"/>
    </source>
</evidence>
<evidence type="ECO:0000259" key="1">
    <source>
        <dbReference type="PROSITE" id="PS50943"/>
    </source>
</evidence>
<evidence type="ECO:0000313" key="2">
    <source>
        <dbReference type="EMBL" id="EFL91151.1"/>
    </source>
</evidence>
<feature type="domain" description="HTH cro/C1-type" evidence="1">
    <location>
        <begin position="151"/>
        <end position="206"/>
    </location>
</feature>
<dbReference type="eggNOG" id="COG5606">
    <property type="taxonomic scope" value="Bacteria"/>
</dbReference>
<protein>
    <submittedName>
        <fullName evidence="2">HTH domain-containing putative transcriptional regulator</fullName>
    </submittedName>
</protein>
<reference evidence="2" key="1">
    <citation type="journal article" date="2009" name="Environ. Microbiol.">
        <title>Dynamics of genome evolution in facultative symbionts of aphids.</title>
        <authorList>
            <person name="Degnan P.H."/>
            <person name="Leonardo T.E."/>
            <person name="Cass B.N."/>
            <person name="Hurwitz B."/>
            <person name="Stern D."/>
            <person name="Gibbs R.A."/>
            <person name="Richards S."/>
            <person name="Moran N.A."/>
        </authorList>
    </citation>
    <scope>NUCLEOTIDE SEQUENCE [LARGE SCALE GENOMIC DNA]</scope>
    <source>
        <strain evidence="2">LSR1</strain>
    </source>
</reference>
<dbReference type="Gene3D" id="1.10.260.40">
    <property type="entry name" value="lambda repressor-like DNA-binding domains"/>
    <property type="match status" value="1"/>
</dbReference>
<dbReference type="CDD" id="cd00093">
    <property type="entry name" value="HTH_XRE"/>
    <property type="match status" value="1"/>
</dbReference>
<dbReference type="AlphaFoldDB" id="E0WV14"/>
<accession>E0WV14</accession>
<dbReference type="InterPro" id="IPR001387">
    <property type="entry name" value="Cro/C1-type_HTH"/>
</dbReference>
<dbReference type="eggNOG" id="COG4679">
    <property type="taxonomic scope" value="Bacteria"/>
</dbReference>
<gene>
    <name evidence="2" type="ORF">REG_1929</name>
</gene>
<name>E0WV14_9ENTR</name>
<keyword evidence="3" id="KW-1185">Reference proteome</keyword>
<dbReference type="InterPro" id="IPR010982">
    <property type="entry name" value="Lambda_DNA-bd_dom_sf"/>
</dbReference>
<dbReference type="Pfam" id="PF05973">
    <property type="entry name" value="Gp49"/>
    <property type="match status" value="1"/>
</dbReference>
<dbReference type="InterPro" id="IPR009241">
    <property type="entry name" value="HigB-like"/>
</dbReference>
<proteinExistence type="predicted"/>
<organism evidence="2 3">
    <name type="scientific">Candidatus Regiella insecticola LSR1</name>
    <dbReference type="NCBI Taxonomy" id="663321"/>
    <lineage>
        <taxon>Bacteria</taxon>
        <taxon>Pseudomonadati</taxon>
        <taxon>Pseudomonadota</taxon>
        <taxon>Gammaproteobacteria</taxon>
        <taxon>Enterobacterales</taxon>
        <taxon>Enterobacteriaceae</taxon>
        <taxon>aphid secondary symbionts</taxon>
        <taxon>Candidatus Regiella</taxon>
    </lineage>
</organism>
<dbReference type="PROSITE" id="PS50943">
    <property type="entry name" value="HTH_CROC1"/>
    <property type="match status" value="1"/>
</dbReference>
<dbReference type="Proteomes" id="UP000005726">
    <property type="component" value="Unassembled WGS sequence"/>
</dbReference>
<dbReference type="EMBL" id="GL379729">
    <property type="protein sequence ID" value="EFL91151.1"/>
    <property type="molecule type" value="Genomic_DNA"/>
</dbReference>
<dbReference type="InterPro" id="IPR039554">
    <property type="entry name" value="HigA2-like_HTH"/>
</dbReference>
<sequence>MKTPSQKSVLWVGSSKKDLQLLPDEVQDVFGYALHLAQSGEKHPDAKPLKGFGGARVLEVVENYATNAYRAVYTVRFDTAVYVLHVFQKKSNSGIATPKPDVEKIRERLKIAEKEAEMTPNIEISSGNIYADLEMPDAETRQLKAQLASKITDIIKHKRMTQTEAARLLGMTQPKLSHLLRGQFRGISETKMLECLTLLGRDVQIVIGKSRRTPKAGSLNVIFS</sequence>